<feature type="compositionally biased region" description="Polar residues" evidence="2">
    <location>
        <begin position="253"/>
        <end position="279"/>
    </location>
</feature>
<feature type="compositionally biased region" description="Polar residues" evidence="2">
    <location>
        <begin position="486"/>
        <end position="501"/>
    </location>
</feature>
<dbReference type="InterPro" id="IPR036864">
    <property type="entry name" value="Zn2-C6_fun-type_DNA-bd_sf"/>
</dbReference>
<dbReference type="GO" id="GO:0000981">
    <property type="term" value="F:DNA-binding transcription factor activity, RNA polymerase II-specific"/>
    <property type="evidence" value="ECO:0007669"/>
    <property type="project" value="InterPro"/>
</dbReference>
<evidence type="ECO:0000313" key="4">
    <source>
        <dbReference type="EMBL" id="KAK3057538.1"/>
    </source>
</evidence>
<comment type="caution">
    <text evidence="4">The sequence shown here is derived from an EMBL/GenBank/DDBJ whole genome shotgun (WGS) entry which is preliminary data.</text>
</comment>
<organism evidence="4 5">
    <name type="scientific">Extremus antarcticus</name>
    <dbReference type="NCBI Taxonomy" id="702011"/>
    <lineage>
        <taxon>Eukaryota</taxon>
        <taxon>Fungi</taxon>
        <taxon>Dikarya</taxon>
        <taxon>Ascomycota</taxon>
        <taxon>Pezizomycotina</taxon>
        <taxon>Dothideomycetes</taxon>
        <taxon>Dothideomycetidae</taxon>
        <taxon>Mycosphaerellales</taxon>
        <taxon>Extremaceae</taxon>
        <taxon>Extremus</taxon>
    </lineage>
</organism>
<feature type="compositionally biased region" description="Acidic residues" evidence="2">
    <location>
        <begin position="517"/>
        <end position="535"/>
    </location>
</feature>
<accession>A0AAJ0GHD7</accession>
<dbReference type="InterPro" id="IPR001138">
    <property type="entry name" value="Zn2Cys6_DnaBD"/>
</dbReference>
<reference evidence="4" key="1">
    <citation type="submission" date="2023-04" db="EMBL/GenBank/DDBJ databases">
        <title>Black Yeasts Isolated from many extreme environments.</title>
        <authorList>
            <person name="Coleine C."/>
            <person name="Stajich J.E."/>
            <person name="Selbmann L."/>
        </authorList>
    </citation>
    <scope>NUCLEOTIDE SEQUENCE</scope>
    <source>
        <strain evidence="4">CCFEE 5312</strain>
    </source>
</reference>
<feature type="compositionally biased region" description="Low complexity" evidence="2">
    <location>
        <begin position="20"/>
        <end position="36"/>
    </location>
</feature>
<dbReference type="SUPFAM" id="SSF57701">
    <property type="entry name" value="Zn2/Cys6 DNA-binding domain"/>
    <property type="match status" value="1"/>
</dbReference>
<dbReference type="EMBL" id="JAWDJX010000003">
    <property type="protein sequence ID" value="KAK3057538.1"/>
    <property type="molecule type" value="Genomic_DNA"/>
</dbReference>
<evidence type="ECO:0000259" key="3">
    <source>
        <dbReference type="PROSITE" id="PS00463"/>
    </source>
</evidence>
<feature type="region of interest" description="Disordered" evidence="2">
    <location>
        <begin position="486"/>
        <end position="569"/>
    </location>
</feature>
<keyword evidence="5" id="KW-1185">Reference proteome</keyword>
<evidence type="ECO:0000313" key="5">
    <source>
        <dbReference type="Proteomes" id="UP001271007"/>
    </source>
</evidence>
<feature type="region of interest" description="Disordered" evidence="2">
    <location>
        <begin position="239"/>
        <end position="291"/>
    </location>
</feature>
<evidence type="ECO:0000256" key="2">
    <source>
        <dbReference type="SAM" id="MobiDB-lite"/>
    </source>
</evidence>
<gene>
    <name evidence="4" type="ORF">LTR09_001722</name>
</gene>
<feature type="domain" description="Zn(2)-C6 fungal-type" evidence="3">
    <location>
        <begin position="433"/>
        <end position="461"/>
    </location>
</feature>
<feature type="compositionally biased region" description="Basic and acidic residues" evidence="2">
    <location>
        <begin position="536"/>
        <end position="569"/>
    </location>
</feature>
<dbReference type="GO" id="GO:0008270">
    <property type="term" value="F:zinc ion binding"/>
    <property type="evidence" value="ECO:0007669"/>
    <property type="project" value="InterPro"/>
</dbReference>
<keyword evidence="1" id="KW-0539">Nucleus</keyword>
<feature type="compositionally biased region" description="Low complexity" evidence="2">
    <location>
        <begin position="370"/>
        <end position="392"/>
    </location>
</feature>
<sequence>MDAHNDASANEASAKRKRSPSASQPASQPAAKAAKPANQLSINYLARQSQEDLPLIGKDESLPNLLHLLSQYSNILDRHESLASNLGARPLGPILIKRFERCFDAPPKIVASHHKGAASNPEESPHQITWLEVIEFARSHPAQFTLSTFSEGKRVCQFYYPQKQLRVQVSEEDFLFINSGRCQELIPPLPIWEDEEKEVATCDVLESKLKELTNAADMVAARTRQLSHRLKGRRAAILERRAEGGSGTPAKATVQQTTTAPSSTGSGFTPVNATSSTAPVETVEPTLGSSTSVRNELLRHFESLPHNQNQGRSRSRHLSVAVPHSTQQATEHEPRAPASDASSLSPVPPNAFSNDFLTYYTTDGQSASGYAAGSALQRPSSSAGLHGHASGSTPSKHNFSRPLPPALESSQPFRPLCQAHMDGLPRGQRVMPPCDRCRRLRMDCVKNLTSCAGCTRKHARCHWRDVSREELGELDHLMESAYSTSAVSPTNGFASTQTNGYTHAGSDLGDPAHDISGDDDDDDSNPLEDLEALEEKEERENEAAAERVKEDAEELRQTTEKEDEEGLRQARELARQGWEESLKSHQMAVVGATVEPAFLSHTAPANGEIVQNGILDAGLPSPVPTNKDVVQVLKPMVAHSHVGGNIAASNAESNHTDVGQVAQMGQNTVEQSVPLAASYGGFRAVNDVLPSVAHGYQRG</sequence>
<proteinExistence type="predicted"/>
<feature type="region of interest" description="Disordered" evidence="2">
    <location>
        <begin position="303"/>
        <end position="347"/>
    </location>
</feature>
<dbReference type="CDD" id="cd00067">
    <property type="entry name" value="GAL4"/>
    <property type="match status" value="1"/>
</dbReference>
<dbReference type="Proteomes" id="UP001271007">
    <property type="component" value="Unassembled WGS sequence"/>
</dbReference>
<feature type="region of interest" description="Disordered" evidence="2">
    <location>
        <begin position="370"/>
        <end position="411"/>
    </location>
</feature>
<dbReference type="PROSITE" id="PS00463">
    <property type="entry name" value="ZN2_CY6_FUNGAL_1"/>
    <property type="match status" value="1"/>
</dbReference>
<protein>
    <recommendedName>
        <fullName evidence="3">Zn(2)-C6 fungal-type domain-containing protein</fullName>
    </recommendedName>
</protein>
<name>A0AAJ0GHD7_9PEZI</name>
<dbReference type="AlphaFoldDB" id="A0AAJ0GHD7"/>
<evidence type="ECO:0000256" key="1">
    <source>
        <dbReference type="ARBA" id="ARBA00023242"/>
    </source>
</evidence>
<feature type="region of interest" description="Disordered" evidence="2">
    <location>
        <begin position="1"/>
        <end position="36"/>
    </location>
</feature>